<dbReference type="InterPro" id="IPR007642">
    <property type="entry name" value="RNA_pol_Rpb2_2"/>
</dbReference>
<dbReference type="EC" id="2.7.7.6" evidence="5 19"/>
<keyword evidence="8" id="KW-0934">Plastid</keyword>
<evidence type="ECO:0000259" key="26">
    <source>
        <dbReference type="Pfam" id="PF04566"/>
    </source>
</evidence>
<proteinExistence type="inferred from homology"/>
<comment type="subunit">
    <text evidence="16">In plastids the minimal PEP RNA polymerase catalytic core is composed of four subunits: alpha, beta, beta', and beta''. When a (nuclear-encoded) sigma factor is associated with the core the holoenzyme is formed, which can initiate transcription.</text>
</comment>
<dbReference type="FunFam" id="2.40.270.10:FF:000011">
    <property type="entry name" value="DNA-directed RNA polymerase subunit beta"/>
    <property type="match status" value="1"/>
</dbReference>
<gene>
    <name evidence="27" type="ORF">RS030_4511</name>
</gene>
<evidence type="ECO:0000256" key="14">
    <source>
        <dbReference type="ARBA" id="ARBA00023163"/>
    </source>
</evidence>
<dbReference type="GO" id="GO:0020011">
    <property type="term" value="C:apicoplast"/>
    <property type="evidence" value="ECO:0007669"/>
    <property type="project" value="UniProtKB-SubCell"/>
</dbReference>
<dbReference type="SUPFAM" id="SSF64484">
    <property type="entry name" value="beta and beta-prime subunits of DNA dependent RNA-polymerase"/>
    <property type="match status" value="2"/>
</dbReference>
<dbReference type="InterPro" id="IPR007641">
    <property type="entry name" value="RNA_pol_Rpb2_7"/>
</dbReference>
<comment type="caution">
    <text evidence="27">The sequence shown here is derived from an EMBL/GenBank/DDBJ whole genome shotgun (WGS) entry which is preliminary data.</text>
</comment>
<evidence type="ECO:0000259" key="22">
    <source>
        <dbReference type="Pfam" id="PF04560"/>
    </source>
</evidence>
<feature type="domain" description="DNA-directed RNA polymerase subunit 2 hybrid-binding" evidence="21">
    <location>
        <begin position="1032"/>
        <end position="1288"/>
    </location>
</feature>
<dbReference type="GO" id="GO:0006351">
    <property type="term" value="P:DNA-templated transcription"/>
    <property type="evidence" value="ECO:0007669"/>
    <property type="project" value="InterPro"/>
</dbReference>
<dbReference type="InterPro" id="IPR007121">
    <property type="entry name" value="RNA_pol_bsu_CS"/>
</dbReference>
<dbReference type="GO" id="GO:0000428">
    <property type="term" value="C:DNA-directed RNA polymerase complex"/>
    <property type="evidence" value="ECO:0007669"/>
    <property type="project" value="UniProtKB-KW"/>
</dbReference>
<dbReference type="InterPro" id="IPR007120">
    <property type="entry name" value="DNA-dir_RNAP_su2_dom"/>
</dbReference>
<evidence type="ECO:0000256" key="19">
    <source>
        <dbReference type="RuleBase" id="RU363031"/>
    </source>
</evidence>
<dbReference type="Pfam" id="PF00562">
    <property type="entry name" value="RNA_pol_Rpb2_6"/>
    <property type="match status" value="2"/>
</dbReference>
<evidence type="ECO:0000256" key="20">
    <source>
        <dbReference type="SAM" id="MobiDB-lite"/>
    </source>
</evidence>
<keyword evidence="10 19" id="KW-0548">Nucleotidyltransferase</keyword>
<dbReference type="FunFam" id="3.90.1800.10:FF:000002">
    <property type="entry name" value="DNA-directed RNA polymerase subunit beta"/>
    <property type="match status" value="1"/>
</dbReference>
<dbReference type="Pfam" id="PF04563">
    <property type="entry name" value="RNA_pol_Rpb2_1"/>
    <property type="match status" value="1"/>
</dbReference>
<evidence type="ECO:0000259" key="23">
    <source>
        <dbReference type="Pfam" id="PF04561"/>
    </source>
</evidence>
<comment type="subcellular location">
    <subcellularLocation>
        <location evidence="2">Nucleus</location>
    </subcellularLocation>
    <subcellularLocation>
        <location evidence="3">Plastid</location>
        <location evidence="3">Apicoplast</location>
    </subcellularLocation>
</comment>
<keyword evidence="11" id="KW-0479">Metal-binding</keyword>
<evidence type="ECO:0000259" key="24">
    <source>
        <dbReference type="Pfam" id="PF04563"/>
    </source>
</evidence>
<feature type="domain" description="DNA-directed RNA polymerase subunit 2 hybrid-binding" evidence="21">
    <location>
        <begin position="872"/>
        <end position="999"/>
    </location>
</feature>
<evidence type="ECO:0000256" key="16">
    <source>
        <dbReference type="ARBA" id="ARBA00026088"/>
    </source>
</evidence>
<protein>
    <recommendedName>
        <fullName evidence="6 19">DNA-directed RNA polymerase subunit beta</fullName>
        <ecNumber evidence="5 19">2.7.7.6</ecNumber>
    </recommendedName>
</protein>
<sequence>MFLDNNDHEANHNKKVKFLRNEVNEDNNLFIKEEFNIEDKSKSELSSSSTLSISKEKLSCESYKADLHIKHNISRNNSSDKVTLDDLIKPVNTIKDKWRLLPHFLKTEGLVKHHIDSYNYFVSTEIQSIVRANANRIIRSDVDPSFFIEFLDARVGFPRLEENMITVDLTPMMCRMRDLTYAAPIYVDVDYVRGNTVVRKKNVEIGRIPVMLRSKVCILHGKNSSEMVKLNECPHDPGGYFIVKGTEKAILMQEQLSKNRIIVELDNKHNYCATVTSTTAESKSRTLVVLKNGRLYLRHNSFVDEIPLCIVLKAMGIETEQEIFHMIGTEPHHEEGIINSLQEVHQEGIFTQRQALLYMSKRAKSKLRTSGPPGSTNVSNSGVGSRSSRTSARGSTGNSGNYSQNSFGGMGDDDNDQFNNNINDSLAFNNNFNNKHGSSMVTGIDEVLETLNRVLLSHIGTIYCDLYPKAIFLSLMAKRVLDSSKDQTLLDDKDYYGNKRIELAGQLISILFEDLFKRFSVLTKKQIDQTLVRYFQTKDAGKLGGRGGAISGSGINDDPNLSYPDCFRNLPTDIITRGMQTALSTGNWSIKRFRMERSGMTQVLTRFSYIASLGIMTRVDSQFEKARKVSGPRALQPSQWGILCPCDTPEGESCGLVKNLALTTHITTDHCPQYLVGLLLSLGVQDICSSSCLDWHSSQLNNKLLCNEISRNLTGLSQSPTNLSPSLNKPYSASKPLSSYFVFINGSLMGIHRDPELLATQIRLLRRKGYIGQFVSVFCNHIHCYVQIATDGGRLCRPLIIVDNGVSRLKEKHIEMLESGEMAFGDCISNGILEWVDVNEENNLLIALRDEDITLETTHLEIDPLSILGVVSGLIPYPNHNQSPRNTYQCAMGKQVMGSVGFNQFLRCDSVLYLLVYPQKPLCKTRTIEMINFEELPAGQNSSVAVMSFAGYDIEDAIVMNKASVDRGFARCFVMKRQTVELQKLPNGLSERVACPNNSNTSQTMCGGAGSMIGRTSQSISTNNNRTTNNFKNNNTGSSDHYKKIGNNVSSNNSVLDEDGVCNVGALVTEDDIIVNKMSPINTREYVGDPSQIDLSEYKPTPIKYKGPSSSYVDRVILTENSDGNQMYKVILRQTRRPELGDKFSSRHGQKGVVGLIISQEDLPFSETGWCPDLIMNPHGFPSRMTVGKLMELISSKASVLDGKYRYGTAFGGTPLEESAKCLIENGFHYSGKEYLTSGTTGEAIESYIFVGPIFYQKLKHMVLDKMHARGRGPRQILTRQPTEGRSKDGGLRLGEMERDCLVAYGASNLLIERLMLNSDVFETNVCNQCGLFGYNNYCHYCDNSQDISIVRLPYACKLLFQELQAMNVCPRIRTCTK</sequence>
<dbReference type="GO" id="GO:0005634">
    <property type="term" value="C:nucleus"/>
    <property type="evidence" value="ECO:0007669"/>
    <property type="project" value="UniProtKB-SubCell"/>
</dbReference>
<feature type="domain" description="RNA polymerase Rpb2" evidence="23">
    <location>
        <begin position="258"/>
        <end position="374"/>
    </location>
</feature>
<reference evidence="27 28" key="1">
    <citation type="submission" date="2023-10" db="EMBL/GenBank/DDBJ databases">
        <title>Comparative genomics analysis reveals potential genetic determinants of host preference in Cryptosporidium xiaoi.</title>
        <authorList>
            <person name="Xiao L."/>
            <person name="Li J."/>
        </authorList>
    </citation>
    <scope>NUCLEOTIDE SEQUENCE [LARGE SCALE GENOMIC DNA]</scope>
    <source>
        <strain evidence="27 28">52996</strain>
    </source>
</reference>
<feature type="compositionally biased region" description="Low complexity" evidence="20">
    <location>
        <begin position="1021"/>
        <end position="1039"/>
    </location>
</feature>
<evidence type="ECO:0000256" key="10">
    <source>
        <dbReference type="ARBA" id="ARBA00022695"/>
    </source>
</evidence>
<dbReference type="Pfam" id="PF04566">
    <property type="entry name" value="RNA_pol_Rpb2_4"/>
    <property type="match status" value="1"/>
</dbReference>
<dbReference type="GO" id="GO:0032549">
    <property type="term" value="F:ribonucleoside binding"/>
    <property type="evidence" value="ECO:0007669"/>
    <property type="project" value="InterPro"/>
</dbReference>
<evidence type="ECO:0000256" key="5">
    <source>
        <dbReference type="ARBA" id="ARBA00012418"/>
    </source>
</evidence>
<evidence type="ECO:0000256" key="13">
    <source>
        <dbReference type="ARBA" id="ARBA00022887"/>
    </source>
</evidence>
<keyword evidence="9 19" id="KW-0808">Transferase</keyword>
<feature type="compositionally biased region" description="Low complexity" evidence="20">
    <location>
        <begin position="374"/>
        <end position="400"/>
    </location>
</feature>
<dbReference type="FunFam" id="3.90.1100.10:FF:000014">
    <property type="entry name" value="DNA-directed RNA polymerase subunit beta"/>
    <property type="match status" value="1"/>
</dbReference>
<feature type="region of interest" description="Disordered" evidence="20">
    <location>
        <begin position="363"/>
        <end position="415"/>
    </location>
</feature>
<evidence type="ECO:0000259" key="25">
    <source>
        <dbReference type="Pfam" id="PF04565"/>
    </source>
</evidence>
<dbReference type="InterPro" id="IPR037034">
    <property type="entry name" value="RNA_pol_Rpb2_2_sf"/>
</dbReference>
<dbReference type="Gene3D" id="2.40.270.10">
    <property type="entry name" value="DNA-directed RNA polymerase, subunit 2, domain 6"/>
    <property type="match status" value="2"/>
</dbReference>
<dbReference type="GO" id="GO:0046872">
    <property type="term" value="F:metal ion binding"/>
    <property type="evidence" value="ECO:0007669"/>
    <property type="project" value="UniProtKB-KW"/>
</dbReference>
<evidence type="ECO:0000256" key="1">
    <source>
        <dbReference type="ARBA" id="ARBA00004026"/>
    </source>
</evidence>
<evidence type="ECO:0000256" key="12">
    <source>
        <dbReference type="ARBA" id="ARBA00022833"/>
    </source>
</evidence>
<feature type="region of interest" description="Disordered" evidence="20">
    <location>
        <begin position="1021"/>
        <end position="1041"/>
    </location>
</feature>
<dbReference type="Gene3D" id="3.90.1110.10">
    <property type="entry name" value="RNA polymerase Rpb2, domain 2"/>
    <property type="match status" value="1"/>
</dbReference>
<dbReference type="Gene3D" id="3.90.1070.20">
    <property type="match status" value="1"/>
</dbReference>
<evidence type="ECO:0000259" key="21">
    <source>
        <dbReference type="Pfam" id="PF00562"/>
    </source>
</evidence>
<dbReference type="InterPro" id="IPR007644">
    <property type="entry name" value="RNA_pol_bsu_protrusion"/>
</dbReference>
<evidence type="ECO:0000256" key="18">
    <source>
        <dbReference type="RuleBase" id="RU000434"/>
    </source>
</evidence>
<dbReference type="FunFam" id="2.40.270.10:FF:000006">
    <property type="entry name" value="DNA-directed RNA polymerase subunit beta"/>
    <property type="match status" value="1"/>
</dbReference>
<evidence type="ECO:0000256" key="2">
    <source>
        <dbReference type="ARBA" id="ARBA00004123"/>
    </source>
</evidence>
<keyword evidence="14 19" id="KW-0804">Transcription</keyword>
<evidence type="ECO:0000256" key="3">
    <source>
        <dbReference type="ARBA" id="ARBA00004467"/>
    </source>
</evidence>
<evidence type="ECO:0000256" key="6">
    <source>
        <dbReference type="ARBA" id="ARBA00021955"/>
    </source>
</evidence>
<keyword evidence="7 19" id="KW-0240">DNA-directed RNA polymerase</keyword>
<dbReference type="Pfam" id="PF04561">
    <property type="entry name" value="RNA_pol_Rpb2_2"/>
    <property type="match status" value="1"/>
</dbReference>
<evidence type="ECO:0000313" key="28">
    <source>
        <dbReference type="Proteomes" id="UP001311799"/>
    </source>
</evidence>
<name>A0AAV9XWB1_9CRYT</name>
<keyword evidence="15" id="KW-0539">Nucleus</keyword>
<dbReference type="PANTHER" id="PTHR20856">
    <property type="entry name" value="DNA-DIRECTED RNA POLYMERASE I SUBUNIT 2"/>
    <property type="match status" value="1"/>
</dbReference>
<dbReference type="Pfam" id="PF04560">
    <property type="entry name" value="RNA_pol_Rpb2_7"/>
    <property type="match status" value="1"/>
</dbReference>
<dbReference type="EMBL" id="JAWDEY010000032">
    <property type="protein sequence ID" value="KAK6588564.1"/>
    <property type="molecule type" value="Genomic_DNA"/>
</dbReference>
<organism evidence="27 28">
    <name type="scientific">Cryptosporidium xiaoi</name>
    <dbReference type="NCBI Taxonomy" id="659607"/>
    <lineage>
        <taxon>Eukaryota</taxon>
        <taxon>Sar</taxon>
        <taxon>Alveolata</taxon>
        <taxon>Apicomplexa</taxon>
        <taxon>Conoidasida</taxon>
        <taxon>Coccidia</taxon>
        <taxon>Eucoccidiorida</taxon>
        <taxon>Eimeriorina</taxon>
        <taxon>Cryptosporidiidae</taxon>
        <taxon>Cryptosporidium</taxon>
    </lineage>
</organism>
<evidence type="ECO:0000256" key="9">
    <source>
        <dbReference type="ARBA" id="ARBA00022679"/>
    </source>
</evidence>
<comment type="catalytic activity">
    <reaction evidence="17 19">
        <text>RNA(n) + a ribonucleoside 5'-triphosphate = RNA(n+1) + diphosphate</text>
        <dbReference type="Rhea" id="RHEA:21248"/>
        <dbReference type="Rhea" id="RHEA-COMP:14527"/>
        <dbReference type="Rhea" id="RHEA-COMP:17342"/>
        <dbReference type="ChEBI" id="CHEBI:33019"/>
        <dbReference type="ChEBI" id="CHEBI:61557"/>
        <dbReference type="ChEBI" id="CHEBI:140395"/>
        <dbReference type="EC" id="2.7.7.6"/>
    </reaction>
</comment>
<feature type="domain" description="RNA polymerase Rpb2" evidence="22">
    <location>
        <begin position="1290"/>
        <end position="1374"/>
    </location>
</feature>
<dbReference type="Gene3D" id="3.90.1100.10">
    <property type="match status" value="2"/>
</dbReference>
<dbReference type="InterPro" id="IPR007646">
    <property type="entry name" value="RNA_pol_Rpb2_4"/>
</dbReference>
<accession>A0AAV9XWB1</accession>
<evidence type="ECO:0000256" key="7">
    <source>
        <dbReference type="ARBA" id="ARBA00022478"/>
    </source>
</evidence>
<comment type="function">
    <text evidence="1 19">DNA-dependent RNA polymerase catalyzes the transcription of DNA into RNA using the four ribonucleoside triphosphates as substrates.</text>
</comment>
<dbReference type="CDD" id="cd00653">
    <property type="entry name" value="RNA_pol_B_RPB2"/>
    <property type="match status" value="1"/>
</dbReference>
<comment type="similarity">
    <text evidence="4 18">Belongs to the RNA polymerase beta chain family.</text>
</comment>
<evidence type="ECO:0000256" key="8">
    <source>
        <dbReference type="ARBA" id="ARBA00022640"/>
    </source>
</evidence>
<evidence type="ECO:0000256" key="11">
    <source>
        <dbReference type="ARBA" id="ARBA00022723"/>
    </source>
</evidence>
<evidence type="ECO:0000256" key="15">
    <source>
        <dbReference type="ARBA" id="ARBA00023242"/>
    </source>
</evidence>
<evidence type="ECO:0000313" key="27">
    <source>
        <dbReference type="EMBL" id="KAK6588564.1"/>
    </source>
</evidence>
<dbReference type="Pfam" id="PF04565">
    <property type="entry name" value="RNA_pol_Rpb2_3"/>
    <property type="match status" value="1"/>
</dbReference>
<dbReference type="PROSITE" id="PS01166">
    <property type="entry name" value="RNA_POL_BETA"/>
    <property type="match status" value="1"/>
</dbReference>
<evidence type="ECO:0000256" key="17">
    <source>
        <dbReference type="ARBA" id="ARBA00048552"/>
    </source>
</evidence>
<feature type="domain" description="RNA polymerase Rpb2" evidence="25">
    <location>
        <begin position="602"/>
        <end position="666"/>
    </location>
</feature>
<dbReference type="InterPro" id="IPR015712">
    <property type="entry name" value="DNA-dir_RNA_pol_su2"/>
</dbReference>
<dbReference type="Gene3D" id="3.90.1800.10">
    <property type="entry name" value="RNA polymerase alpha subunit dimerisation domain"/>
    <property type="match status" value="1"/>
</dbReference>
<keyword evidence="28" id="KW-1185">Reference proteome</keyword>
<keyword evidence="12" id="KW-0862">Zinc</keyword>
<feature type="domain" description="RNA polymerase Rpb2" evidence="26">
    <location>
        <begin position="742"/>
        <end position="803"/>
    </location>
</feature>
<dbReference type="InterPro" id="IPR007645">
    <property type="entry name" value="RNA_pol_Rpb2_3"/>
</dbReference>
<dbReference type="InterPro" id="IPR037033">
    <property type="entry name" value="DNA-dir_RNAP_su2_hyb_sf"/>
</dbReference>
<evidence type="ECO:0000256" key="4">
    <source>
        <dbReference type="ARBA" id="ARBA00006835"/>
    </source>
</evidence>
<dbReference type="GO" id="GO:0003677">
    <property type="term" value="F:DNA binding"/>
    <property type="evidence" value="ECO:0007669"/>
    <property type="project" value="InterPro"/>
</dbReference>
<feature type="domain" description="RNA polymerase beta subunit protrusion" evidence="24">
    <location>
        <begin position="109"/>
        <end position="532"/>
    </location>
</feature>
<dbReference type="GO" id="GO:0003899">
    <property type="term" value="F:DNA-directed RNA polymerase activity"/>
    <property type="evidence" value="ECO:0007669"/>
    <property type="project" value="UniProtKB-EC"/>
</dbReference>
<dbReference type="Proteomes" id="UP001311799">
    <property type="component" value="Unassembled WGS sequence"/>
</dbReference>
<keyword evidence="13" id="KW-0933">Apicoplast</keyword>